<evidence type="ECO:0000313" key="1">
    <source>
        <dbReference type="EMBL" id="MEQ2162156.1"/>
    </source>
</evidence>
<accession>A0ABV0MSQ5</accession>
<protein>
    <submittedName>
        <fullName evidence="1">Uncharacterized protein</fullName>
    </submittedName>
</protein>
<reference evidence="1 2" key="1">
    <citation type="submission" date="2021-06" db="EMBL/GenBank/DDBJ databases">
        <authorList>
            <person name="Palmer J.M."/>
        </authorList>
    </citation>
    <scope>NUCLEOTIDE SEQUENCE [LARGE SCALE GENOMIC DNA]</scope>
    <source>
        <strain evidence="1 2">GA_2019</strain>
        <tissue evidence="1">Muscle</tissue>
    </source>
</reference>
<proteinExistence type="predicted"/>
<dbReference type="Proteomes" id="UP001476798">
    <property type="component" value="Unassembled WGS sequence"/>
</dbReference>
<dbReference type="InterPro" id="IPR035983">
    <property type="entry name" value="Hect_E3_ubiquitin_ligase"/>
</dbReference>
<name>A0ABV0MSQ5_9TELE</name>
<dbReference type="EMBL" id="JAHRIO010011334">
    <property type="protein sequence ID" value="MEQ2162156.1"/>
    <property type="molecule type" value="Genomic_DNA"/>
</dbReference>
<feature type="non-terminal residue" evidence="1">
    <location>
        <position position="1"/>
    </location>
</feature>
<sequence>LELEEFTRAQQDTVSELSLSWDLPAVTKINKKWLHKKLLVHAMLLDKVTCPVMDTDDDEDYDAKSMCCVTGFPRTFIDTASSDTQAQLLRFWAGWEVLPSELQVEISGGIFPTSATCFEILTLPACIKTMVTLRKHLLLPHKVHTLDLLKFSVADTFDMSRRAC</sequence>
<dbReference type="SUPFAM" id="SSF56204">
    <property type="entry name" value="Hect, E3 ligase catalytic domain"/>
    <property type="match status" value="1"/>
</dbReference>
<evidence type="ECO:0000313" key="2">
    <source>
        <dbReference type="Proteomes" id="UP001476798"/>
    </source>
</evidence>
<keyword evidence="2" id="KW-1185">Reference proteome</keyword>
<organism evidence="1 2">
    <name type="scientific">Goodea atripinnis</name>
    <dbReference type="NCBI Taxonomy" id="208336"/>
    <lineage>
        <taxon>Eukaryota</taxon>
        <taxon>Metazoa</taxon>
        <taxon>Chordata</taxon>
        <taxon>Craniata</taxon>
        <taxon>Vertebrata</taxon>
        <taxon>Euteleostomi</taxon>
        <taxon>Actinopterygii</taxon>
        <taxon>Neopterygii</taxon>
        <taxon>Teleostei</taxon>
        <taxon>Neoteleostei</taxon>
        <taxon>Acanthomorphata</taxon>
        <taxon>Ovalentaria</taxon>
        <taxon>Atherinomorphae</taxon>
        <taxon>Cyprinodontiformes</taxon>
        <taxon>Goodeidae</taxon>
        <taxon>Goodea</taxon>
    </lineage>
</organism>
<comment type="caution">
    <text evidence="1">The sequence shown here is derived from an EMBL/GenBank/DDBJ whole genome shotgun (WGS) entry which is preliminary data.</text>
</comment>
<gene>
    <name evidence="1" type="ORF">GOODEAATRI_016929</name>
</gene>